<dbReference type="EMBL" id="JAPWTK010000692">
    <property type="protein sequence ID" value="KAJ8937047.1"/>
    <property type="molecule type" value="Genomic_DNA"/>
</dbReference>
<protein>
    <submittedName>
        <fullName evidence="2">Uncharacterized protein</fullName>
    </submittedName>
</protein>
<keyword evidence="3" id="KW-1185">Reference proteome</keyword>
<evidence type="ECO:0000313" key="2">
    <source>
        <dbReference type="EMBL" id="KAJ8937047.1"/>
    </source>
</evidence>
<gene>
    <name evidence="2" type="ORF">NQ318_019389</name>
</gene>
<keyword evidence="1" id="KW-1133">Transmembrane helix</keyword>
<evidence type="ECO:0000313" key="3">
    <source>
        <dbReference type="Proteomes" id="UP001162162"/>
    </source>
</evidence>
<evidence type="ECO:0000256" key="1">
    <source>
        <dbReference type="SAM" id="Phobius"/>
    </source>
</evidence>
<accession>A0AAV8XE76</accession>
<reference evidence="2" key="1">
    <citation type="journal article" date="2023" name="Insect Mol. Biol.">
        <title>Genome sequencing provides insights into the evolution of gene families encoding plant cell wall-degrading enzymes in longhorned beetles.</title>
        <authorList>
            <person name="Shin N.R."/>
            <person name="Okamura Y."/>
            <person name="Kirsch R."/>
            <person name="Pauchet Y."/>
        </authorList>
    </citation>
    <scope>NUCLEOTIDE SEQUENCE</scope>
    <source>
        <strain evidence="2">AMC_N1</strain>
    </source>
</reference>
<sequence>MTLQEISFFQIKLHSIKMVIRFWSSQNSHWFQETHTQNPQKVNVWVGLVGGCVVGSFFIGTIRDFYATLYVISDRMTQASA</sequence>
<proteinExistence type="predicted"/>
<keyword evidence="1" id="KW-0812">Transmembrane</keyword>
<dbReference type="AlphaFoldDB" id="A0AAV8XE76"/>
<name>A0AAV8XE76_9CUCU</name>
<keyword evidence="1" id="KW-0472">Membrane</keyword>
<dbReference type="Proteomes" id="UP001162162">
    <property type="component" value="Unassembled WGS sequence"/>
</dbReference>
<comment type="caution">
    <text evidence="2">The sequence shown here is derived from an EMBL/GenBank/DDBJ whole genome shotgun (WGS) entry which is preliminary data.</text>
</comment>
<feature type="transmembrane region" description="Helical" evidence="1">
    <location>
        <begin position="44"/>
        <end position="66"/>
    </location>
</feature>
<organism evidence="2 3">
    <name type="scientific">Aromia moschata</name>
    <dbReference type="NCBI Taxonomy" id="1265417"/>
    <lineage>
        <taxon>Eukaryota</taxon>
        <taxon>Metazoa</taxon>
        <taxon>Ecdysozoa</taxon>
        <taxon>Arthropoda</taxon>
        <taxon>Hexapoda</taxon>
        <taxon>Insecta</taxon>
        <taxon>Pterygota</taxon>
        <taxon>Neoptera</taxon>
        <taxon>Endopterygota</taxon>
        <taxon>Coleoptera</taxon>
        <taxon>Polyphaga</taxon>
        <taxon>Cucujiformia</taxon>
        <taxon>Chrysomeloidea</taxon>
        <taxon>Cerambycidae</taxon>
        <taxon>Cerambycinae</taxon>
        <taxon>Callichromatini</taxon>
        <taxon>Aromia</taxon>
    </lineage>
</organism>